<keyword evidence="3 6" id="KW-1133">Transmembrane helix</keyword>
<dbReference type="Pfam" id="PF04357">
    <property type="entry name" value="TamB"/>
    <property type="match status" value="2"/>
</dbReference>
<name>H1Y6E9_9SPHI</name>
<accession>H1Y6E9</accession>
<dbReference type="EMBL" id="CM001403">
    <property type="protein sequence ID" value="EHQ25793.1"/>
    <property type="molecule type" value="Genomic_DNA"/>
</dbReference>
<dbReference type="eggNOG" id="COG2911">
    <property type="taxonomic scope" value="Bacteria"/>
</dbReference>
<dbReference type="InterPro" id="IPR008023">
    <property type="entry name" value="DUF748"/>
</dbReference>
<feature type="transmembrane region" description="Helical" evidence="6">
    <location>
        <begin position="12"/>
        <end position="32"/>
    </location>
</feature>
<keyword evidence="4 6" id="KW-0472">Membrane</keyword>
<reference evidence="8" key="1">
    <citation type="submission" date="2011-09" db="EMBL/GenBank/DDBJ databases">
        <title>The permanent draft genome of Mucilaginibacter paludis DSM 18603.</title>
        <authorList>
            <consortium name="US DOE Joint Genome Institute (JGI-PGF)"/>
            <person name="Lucas S."/>
            <person name="Han J."/>
            <person name="Lapidus A."/>
            <person name="Bruce D."/>
            <person name="Goodwin L."/>
            <person name="Pitluck S."/>
            <person name="Peters L."/>
            <person name="Kyrpides N."/>
            <person name="Mavromatis K."/>
            <person name="Ivanova N."/>
            <person name="Mikhailova N."/>
            <person name="Held B."/>
            <person name="Detter J.C."/>
            <person name="Tapia R."/>
            <person name="Han C."/>
            <person name="Land M."/>
            <person name="Hauser L."/>
            <person name="Markowitz V."/>
            <person name="Cheng J.-F."/>
            <person name="Hugenholtz P."/>
            <person name="Woyke T."/>
            <person name="Wu D."/>
            <person name="Tindall B."/>
            <person name="Brambilla E."/>
            <person name="Klenk H.-P."/>
            <person name="Eisen J.A."/>
        </authorList>
    </citation>
    <scope>NUCLEOTIDE SEQUENCE [LARGE SCALE GENOMIC DNA]</scope>
    <source>
        <strain evidence="8">DSM 18603</strain>
    </source>
</reference>
<keyword evidence="9" id="KW-1185">Reference proteome</keyword>
<evidence type="ECO:0000313" key="9">
    <source>
        <dbReference type="Proteomes" id="UP000002774"/>
    </source>
</evidence>
<evidence type="ECO:0000313" key="8">
    <source>
        <dbReference type="EMBL" id="EHQ25793.1"/>
    </source>
</evidence>
<evidence type="ECO:0000256" key="6">
    <source>
        <dbReference type="SAM" id="Phobius"/>
    </source>
</evidence>
<feature type="region of interest" description="Disordered" evidence="5">
    <location>
        <begin position="1662"/>
        <end position="1703"/>
    </location>
</feature>
<feature type="domain" description="Translocation and assembly module TamB C-terminal" evidence="7">
    <location>
        <begin position="1089"/>
        <end position="1169"/>
    </location>
</feature>
<feature type="domain" description="Translocation and assembly module TamB C-terminal" evidence="7">
    <location>
        <begin position="1194"/>
        <end position="1650"/>
    </location>
</feature>
<evidence type="ECO:0000256" key="3">
    <source>
        <dbReference type="ARBA" id="ARBA00022989"/>
    </source>
</evidence>
<gene>
    <name evidence="8" type="ORF">Mucpa_1636</name>
</gene>
<dbReference type="Proteomes" id="UP000002774">
    <property type="component" value="Chromosome"/>
</dbReference>
<dbReference type="RefSeq" id="WP_008505678.1">
    <property type="nucleotide sequence ID" value="NZ_CM001403.1"/>
</dbReference>
<dbReference type="PANTHER" id="PTHR36985">
    <property type="entry name" value="TRANSLOCATION AND ASSEMBLY MODULE SUBUNIT TAMB"/>
    <property type="match status" value="1"/>
</dbReference>
<keyword evidence="2 6" id="KW-0812">Transmembrane</keyword>
<dbReference type="GO" id="GO:0005886">
    <property type="term" value="C:plasma membrane"/>
    <property type="evidence" value="ECO:0007669"/>
    <property type="project" value="InterPro"/>
</dbReference>
<dbReference type="Pfam" id="PF05359">
    <property type="entry name" value="DUF748"/>
    <property type="match status" value="1"/>
</dbReference>
<protein>
    <recommendedName>
        <fullName evidence="7">Translocation and assembly module TamB C-terminal domain-containing protein</fullName>
    </recommendedName>
</protein>
<feature type="compositionally biased region" description="Basic and acidic residues" evidence="5">
    <location>
        <begin position="1663"/>
        <end position="1703"/>
    </location>
</feature>
<sequence length="1703" mass="187031">MEKLGRIALKTLLWVIGIVILLVLLVLILIQVPAVQNFAKDKAVTFLQSKIKTKVKIDRLSVEFPKMLVLEGVYFADQKGDTLLAGDKLKVNITMMQLLHKKVEINEINLQGITANVVRTPDSAFNYTYIMKAFMGEQKNEPKPTDTTSTLKFSLDKVILDKINIKYNDAISGNNVKFLLGHFDTRVKNFDLDKMKFNIPKITLAGFDATIIQTPTGPSVVAAPDTAVKPLNLTLDLGVIDLSKINVNYQGGEMKTKVNLGRLLVEMDKIDLKNQKVAIKNIQLENTNGQLSLLKPQTVQKAVVKAIKKADTLVASPQSGKGWSLALNKISLVNDNVKFDNEAQKVLAKGIDFAHMDIRNLNGDAQDIAYSPTQISGRVNTFAFSDKSGLKVEKFHTTFLYGEKQSYLNDLYLQTPYTVLQNQVQIGYQSLADMTAKLGELRINANLNGSKLGLRDVLILMPTMASMEPFKSSPNAVFKVNGKVNGQVNNLRIPNLEVTGLSNTHIKASATLKGLPDMAKAYFDVKIDDFNTSATDINKLAPAGSIPSSIRIPAVMNLKGIFKGGIKNFNTNLNLHSSDGNVAAIASMSSGKAKGSEVYSADIKANNLNAGKLLKQEKNVGYLTLTAKVKGSGTDMKTAVAQFSGDVVSADVMGYKYHNLVMNGTANRGLINVAARMKDPNISFALNAKANMTKKYPAVNMTLNLDSINLQKLHFAKDDLRLHGKLIANLPTADPDYLNGNIKLTDMMVANKGQVIRMDSVIVLATANADSSTLRLRSDMLTAHLAGKYKLTEMAPALQDVINKYFNTAPANAKTVKVKYAAQQYVFDARLVKTPLFTQFVPDLKQLDPVVFKGSFDSQSGKLVVNGSATKVVYGTNIVNNLKLNINTDNALNYSVTADQVKASQVNLLYPSITGNAQNNKLTTTVQIRDVNKKERYRIAGVLSTMAGEYQFSFLQDGLFLDYTQWTVSANNSLQFGSKGIMATDFAISNANQVLSVNTSPPQYNGPLNVEFKNFRIETLTKLAEQDALLVGGVINGSANVTNLDKAVTFTSDINISDFNFKGDTLGNIAAKVNNQTANAFAANVSITGKGNQVNLDGFYYTDKSSFDMNLDIVNLNLKSIEGFSFGNLKQASGSINGKLKITGTADAPNVRGDVNFNNAAVNIAMINSYYKMPNEKITFNNDSILFNNFTLIDSAGNKAVVAGTIYTKTYKDYKFGVDISMDNFRVFNATQADSKLYYGQVFLDTRLKIRGDMNKPIVDGSLKVNDKTKLTVVLPQSDPGIEDRKGVVVFVDKKKTKADSVFKGKLDSLKRSSITGLDVSMNLTIDKEADFTIVVDAANGDIVHIKGDAQLNLGIDPSGKTNLTGTFTVNEGSYDLSYLTINRKFSFKRGSTITWQGDPTSAALDMTAIYIANVPPIDLVDNQLSGETERTMYKQKLPFNVELTLRNELLKPDITFGITLPSNTNYNVSSDVLSTVNNKLDQLRQDPNELNKQVFAVLLLNHFIGENPLQSQGGSTTVEGQVRSSVSSLLSDQLNQLAGNMIAGVDLNFNLQSGEDYSSGTATNRTDLNVGLSKRFLNDRLTVNVGNNFNLEGQQANEKATNIAGDISVNYKLTKDGRYMVRAYRKDQYIVIQGQVVETGVGFALTVDFNRFSQIFRTKTRREKEMIKNQKQQEKEQKEKDKEKEKAVEQTEDDQKKQKTSK</sequence>
<dbReference type="InterPro" id="IPR007452">
    <property type="entry name" value="TamB_C"/>
</dbReference>
<evidence type="ECO:0000256" key="2">
    <source>
        <dbReference type="ARBA" id="ARBA00022692"/>
    </source>
</evidence>
<dbReference type="STRING" id="714943.Mucpa_1636"/>
<proteinExistence type="predicted"/>
<organism evidence="8 9">
    <name type="scientific">Mucilaginibacter paludis DSM 18603</name>
    <dbReference type="NCBI Taxonomy" id="714943"/>
    <lineage>
        <taxon>Bacteria</taxon>
        <taxon>Pseudomonadati</taxon>
        <taxon>Bacteroidota</taxon>
        <taxon>Sphingobacteriia</taxon>
        <taxon>Sphingobacteriales</taxon>
        <taxon>Sphingobacteriaceae</taxon>
        <taxon>Mucilaginibacter</taxon>
    </lineage>
</organism>
<evidence type="ECO:0000256" key="5">
    <source>
        <dbReference type="SAM" id="MobiDB-lite"/>
    </source>
</evidence>
<dbReference type="PANTHER" id="PTHR36985:SF1">
    <property type="entry name" value="TRANSLOCATION AND ASSEMBLY MODULE SUBUNIT TAMB"/>
    <property type="match status" value="1"/>
</dbReference>
<evidence type="ECO:0000256" key="4">
    <source>
        <dbReference type="ARBA" id="ARBA00023136"/>
    </source>
</evidence>
<evidence type="ECO:0000256" key="1">
    <source>
        <dbReference type="ARBA" id="ARBA00004167"/>
    </source>
</evidence>
<dbReference type="HOGENOM" id="CLU_002997_0_0_10"/>
<evidence type="ECO:0000259" key="7">
    <source>
        <dbReference type="Pfam" id="PF04357"/>
    </source>
</evidence>
<dbReference type="GO" id="GO:0009306">
    <property type="term" value="P:protein secretion"/>
    <property type="evidence" value="ECO:0007669"/>
    <property type="project" value="InterPro"/>
</dbReference>
<comment type="subcellular location">
    <subcellularLocation>
        <location evidence="1">Membrane</location>
        <topology evidence="1">Single-pass membrane protein</topology>
    </subcellularLocation>
</comment>